<dbReference type="AlphaFoldDB" id="A0A7K1LSC2"/>
<protein>
    <recommendedName>
        <fullName evidence="4">Porin family protein</fullName>
    </recommendedName>
</protein>
<keyword evidence="1" id="KW-0732">Signal</keyword>
<dbReference type="OrthoDB" id="978692at2"/>
<dbReference type="Proteomes" id="UP000460416">
    <property type="component" value="Unassembled WGS sequence"/>
</dbReference>
<feature type="signal peptide" evidence="1">
    <location>
        <begin position="1"/>
        <end position="22"/>
    </location>
</feature>
<organism evidence="2 3">
    <name type="scientific">Christiangramia aestuarii</name>
    <dbReference type="NCBI Taxonomy" id="1028746"/>
    <lineage>
        <taxon>Bacteria</taxon>
        <taxon>Pseudomonadati</taxon>
        <taxon>Bacteroidota</taxon>
        <taxon>Flavobacteriia</taxon>
        <taxon>Flavobacteriales</taxon>
        <taxon>Flavobacteriaceae</taxon>
        <taxon>Christiangramia</taxon>
    </lineage>
</organism>
<reference evidence="2 3" key="1">
    <citation type="submission" date="2019-07" db="EMBL/GenBank/DDBJ databases">
        <title>Gramella aestuarii sp. nov., isolated from a tidal flat, and emended description of Gramella echinicola.</title>
        <authorList>
            <person name="Liu L."/>
        </authorList>
    </citation>
    <scope>NUCLEOTIDE SEQUENCE [LARGE SCALE GENOMIC DNA]</scope>
    <source>
        <strain evidence="2 3">BS12</strain>
    </source>
</reference>
<proteinExistence type="predicted"/>
<gene>
    <name evidence="2" type="ORF">FLP08_14125</name>
</gene>
<sequence length="188" mass="21489">MKNLAKCSLLVFLCLFGLNLSAQEETELEAEHEQHEEHRHKHVISLGIGHAHINSGVENGEKQWLVLPSWMLDYNFWFTEKWAIGLHSDMIIETFEVEDEHSSEAVIERENPIALVGALSFQPIEWLSLVAGGGVEYEANESFGLVRLGVEPHWEIHEKWEIFVNIGHDIKFDAYNTWNLALGIGRGF</sequence>
<keyword evidence="3" id="KW-1185">Reference proteome</keyword>
<dbReference type="RefSeq" id="WP_156277671.1">
    <property type="nucleotide sequence ID" value="NZ_BAABGI010000001.1"/>
</dbReference>
<dbReference type="EMBL" id="VJVW01000006">
    <property type="protein sequence ID" value="MUP43715.1"/>
    <property type="molecule type" value="Genomic_DNA"/>
</dbReference>
<evidence type="ECO:0000256" key="1">
    <source>
        <dbReference type="SAM" id="SignalP"/>
    </source>
</evidence>
<comment type="caution">
    <text evidence="2">The sequence shown here is derived from an EMBL/GenBank/DDBJ whole genome shotgun (WGS) entry which is preliminary data.</text>
</comment>
<name>A0A7K1LSC2_9FLAO</name>
<evidence type="ECO:0000313" key="2">
    <source>
        <dbReference type="EMBL" id="MUP43715.1"/>
    </source>
</evidence>
<feature type="chain" id="PRO_5029910970" description="Porin family protein" evidence="1">
    <location>
        <begin position="23"/>
        <end position="188"/>
    </location>
</feature>
<evidence type="ECO:0008006" key="4">
    <source>
        <dbReference type="Google" id="ProtNLM"/>
    </source>
</evidence>
<evidence type="ECO:0000313" key="3">
    <source>
        <dbReference type="Proteomes" id="UP000460416"/>
    </source>
</evidence>
<accession>A0A7K1LSC2</accession>